<dbReference type="RefSeq" id="WP_130110227.1">
    <property type="nucleotide sequence ID" value="NZ_CP035806.1"/>
</dbReference>
<dbReference type="PANTHER" id="PTHR30363">
    <property type="entry name" value="HTH-TYPE TRANSCRIPTIONAL REGULATOR SRLR-RELATED"/>
    <property type="match status" value="1"/>
</dbReference>
<name>A0A4P6KFA5_9MICO</name>
<reference evidence="5 6" key="1">
    <citation type="submission" date="2019-02" db="EMBL/GenBank/DDBJ databases">
        <authorList>
            <person name="Sun L."/>
            <person name="Pan D."/>
            <person name="Wu X."/>
        </authorList>
    </citation>
    <scope>NUCLEOTIDE SEQUENCE [LARGE SCALE GENOMIC DNA]</scope>
    <source>
        <strain evidence="5 6">JW-1</strain>
    </source>
</reference>
<dbReference type="InterPro" id="IPR037171">
    <property type="entry name" value="NagB/RpiA_transferase-like"/>
</dbReference>
<evidence type="ECO:0000313" key="5">
    <source>
        <dbReference type="EMBL" id="QBE49096.1"/>
    </source>
</evidence>
<evidence type="ECO:0000259" key="4">
    <source>
        <dbReference type="PROSITE" id="PS51000"/>
    </source>
</evidence>
<dbReference type="EMBL" id="CP035806">
    <property type="protein sequence ID" value="QBE49096.1"/>
    <property type="molecule type" value="Genomic_DNA"/>
</dbReference>
<proteinExistence type="predicted"/>
<gene>
    <name evidence="5" type="ORF">EVS81_09770</name>
</gene>
<keyword evidence="6" id="KW-1185">Reference proteome</keyword>
<dbReference type="InterPro" id="IPR001034">
    <property type="entry name" value="DeoR_HTH"/>
</dbReference>
<evidence type="ECO:0000256" key="2">
    <source>
        <dbReference type="ARBA" id="ARBA00023125"/>
    </source>
</evidence>
<dbReference type="SUPFAM" id="SSF46785">
    <property type="entry name" value="Winged helix' DNA-binding domain"/>
    <property type="match status" value="1"/>
</dbReference>
<dbReference type="Gene3D" id="1.10.10.10">
    <property type="entry name" value="Winged helix-like DNA-binding domain superfamily/Winged helix DNA-binding domain"/>
    <property type="match status" value="1"/>
</dbReference>
<dbReference type="KEGG" id="ltr:EVS81_09770"/>
<dbReference type="AlphaFoldDB" id="A0A4P6KFA5"/>
<keyword evidence="3" id="KW-0804">Transcription</keyword>
<evidence type="ECO:0000313" key="6">
    <source>
        <dbReference type="Proteomes" id="UP000289260"/>
    </source>
</evidence>
<dbReference type="PROSITE" id="PS51000">
    <property type="entry name" value="HTH_DEOR_2"/>
    <property type="match status" value="1"/>
</dbReference>
<organism evidence="5 6">
    <name type="scientific">Leucobacter triazinivorans</name>
    <dbReference type="NCBI Taxonomy" id="1784719"/>
    <lineage>
        <taxon>Bacteria</taxon>
        <taxon>Bacillati</taxon>
        <taxon>Actinomycetota</taxon>
        <taxon>Actinomycetes</taxon>
        <taxon>Micrococcales</taxon>
        <taxon>Microbacteriaceae</taxon>
        <taxon>Leucobacter</taxon>
    </lineage>
</organism>
<keyword evidence="1" id="KW-0805">Transcription regulation</keyword>
<dbReference type="OrthoDB" id="7688673at2"/>
<dbReference type="GO" id="GO:0003700">
    <property type="term" value="F:DNA-binding transcription factor activity"/>
    <property type="evidence" value="ECO:0007669"/>
    <property type="project" value="InterPro"/>
</dbReference>
<accession>A0A4P6KFA5</accession>
<protein>
    <submittedName>
        <fullName evidence="5">DeoR/GlpR transcriptional regulator</fullName>
    </submittedName>
</protein>
<dbReference type="SMART" id="SM00420">
    <property type="entry name" value="HTH_DEOR"/>
    <property type="match status" value="1"/>
</dbReference>
<dbReference type="PRINTS" id="PR00037">
    <property type="entry name" value="HTHLACR"/>
</dbReference>
<dbReference type="SMART" id="SM01134">
    <property type="entry name" value="DeoRC"/>
    <property type="match status" value="1"/>
</dbReference>
<dbReference type="Pfam" id="PF08220">
    <property type="entry name" value="HTH_DeoR"/>
    <property type="match status" value="1"/>
</dbReference>
<dbReference type="Proteomes" id="UP000289260">
    <property type="component" value="Chromosome"/>
</dbReference>
<dbReference type="InterPro" id="IPR050313">
    <property type="entry name" value="Carb_Metab_HTH_regulators"/>
</dbReference>
<evidence type="ECO:0000256" key="1">
    <source>
        <dbReference type="ARBA" id="ARBA00023015"/>
    </source>
</evidence>
<feature type="domain" description="HTH deoR-type" evidence="4">
    <location>
        <begin position="6"/>
        <end position="61"/>
    </location>
</feature>
<keyword evidence="2" id="KW-0238">DNA-binding</keyword>
<dbReference type="InterPro" id="IPR036388">
    <property type="entry name" value="WH-like_DNA-bd_sf"/>
</dbReference>
<dbReference type="Pfam" id="PF00455">
    <property type="entry name" value="DeoRC"/>
    <property type="match status" value="1"/>
</dbReference>
<dbReference type="PROSITE" id="PS00894">
    <property type="entry name" value="HTH_DEOR_1"/>
    <property type="match status" value="1"/>
</dbReference>
<dbReference type="GO" id="GO:0003677">
    <property type="term" value="F:DNA binding"/>
    <property type="evidence" value="ECO:0007669"/>
    <property type="project" value="UniProtKB-KW"/>
</dbReference>
<dbReference type="InterPro" id="IPR014036">
    <property type="entry name" value="DeoR-like_C"/>
</dbReference>
<dbReference type="SUPFAM" id="SSF100950">
    <property type="entry name" value="NagB/RpiA/CoA transferase-like"/>
    <property type="match status" value="1"/>
</dbReference>
<dbReference type="PANTHER" id="PTHR30363:SF44">
    <property type="entry name" value="AGA OPERON TRANSCRIPTIONAL REPRESSOR-RELATED"/>
    <property type="match status" value="1"/>
</dbReference>
<sequence>MTSLAAEQRRAWLLQKLRDTQRVSLAEAAGELGVSEMTVRRDLDQLEGGGGIRRVRGGALYTGPVSFKGREGSYAEEKIRIAEKLLPLVPDRGMIGLDSSTTMHRLAQRIVGGGDLCVVTNGMLTFQALQERPGLTAILTGGAADRRSDSLIGPVATGFLSTVRLSAFFASAASLDEQGCHENTLEEAEIKRAFVRASGRVVVGVHAEKLGSAATATSVSFEQIDVLATELHPETRDLAPYRELVADLR</sequence>
<dbReference type="InterPro" id="IPR018356">
    <property type="entry name" value="Tscrpt_reg_HTH_DeoR_CS"/>
</dbReference>
<evidence type="ECO:0000256" key="3">
    <source>
        <dbReference type="ARBA" id="ARBA00023163"/>
    </source>
</evidence>
<dbReference type="InterPro" id="IPR036390">
    <property type="entry name" value="WH_DNA-bd_sf"/>
</dbReference>